<keyword evidence="1" id="KW-0812">Transmembrane</keyword>
<keyword evidence="1" id="KW-0472">Membrane</keyword>
<sequence length="110" mass="12301">MQFNSAAQLFRLCSFSCSATCLLVFALLQSCYLVQTVTLPGTCNSFYTLSGLQSLLYHILCMCWSSVCPCASHLLITCSLHSTNTALPNVQFAFYRMACYTVHYTVHFLD</sequence>
<accession>A0A974CDB1</accession>
<evidence type="ECO:0000256" key="1">
    <source>
        <dbReference type="SAM" id="Phobius"/>
    </source>
</evidence>
<evidence type="ECO:0000313" key="2">
    <source>
        <dbReference type="EMBL" id="OCT70455.1"/>
    </source>
</evidence>
<reference evidence="3" key="1">
    <citation type="journal article" date="2016" name="Nature">
        <title>Genome evolution in the allotetraploid frog Xenopus laevis.</title>
        <authorList>
            <person name="Session A.M."/>
            <person name="Uno Y."/>
            <person name="Kwon T."/>
            <person name="Chapman J.A."/>
            <person name="Toyoda A."/>
            <person name="Takahashi S."/>
            <person name="Fukui A."/>
            <person name="Hikosaka A."/>
            <person name="Suzuki A."/>
            <person name="Kondo M."/>
            <person name="van Heeringen S.J."/>
            <person name="Quigley I."/>
            <person name="Heinz S."/>
            <person name="Ogino H."/>
            <person name="Ochi H."/>
            <person name="Hellsten U."/>
            <person name="Lyons J.B."/>
            <person name="Simakov O."/>
            <person name="Putnam N."/>
            <person name="Stites J."/>
            <person name="Kuroki Y."/>
            <person name="Tanaka T."/>
            <person name="Michiue T."/>
            <person name="Watanabe M."/>
            <person name="Bogdanovic O."/>
            <person name="Lister R."/>
            <person name="Georgiou G."/>
            <person name="Paranjpe S.S."/>
            <person name="van Kruijsbergen I."/>
            <person name="Shu S."/>
            <person name="Carlson J."/>
            <person name="Kinoshita T."/>
            <person name="Ohta Y."/>
            <person name="Mawaribuchi S."/>
            <person name="Jenkins J."/>
            <person name="Grimwood J."/>
            <person name="Schmutz J."/>
            <person name="Mitros T."/>
            <person name="Mozaffari S.V."/>
            <person name="Suzuki Y."/>
            <person name="Haramoto Y."/>
            <person name="Yamamoto T.S."/>
            <person name="Takagi C."/>
            <person name="Heald R."/>
            <person name="Miller K."/>
            <person name="Haudenschild C."/>
            <person name="Kitzman J."/>
            <person name="Nakayama T."/>
            <person name="Izutsu Y."/>
            <person name="Robert J."/>
            <person name="Fortriede J."/>
            <person name="Burns K."/>
            <person name="Lotay V."/>
            <person name="Karimi K."/>
            <person name="Yasuoka Y."/>
            <person name="Dichmann D.S."/>
            <person name="Flajnik M.F."/>
            <person name="Houston D.W."/>
            <person name="Shendure J."/>
            <person name="DuPasquier L."/>
            <person name="Vize P.D."/>
            <person name="Zorn A.M."/>
            <person name="Ito M."/>
            <person name="Marcotte E.M."/>
            <person name="Wallingford J.B."/>
            <person name="Ito Y."/>
            <person name="Asashima M."/>
            <person name="Ueno N."/>
            <person name="Matsuda Y."/>
            <person name="Veenstra G.J."/>
            <person name="Fujiyama A."/>
            <person name="Harland R.M."/>
            <person name="Taira M."/>
            <person name="Rokhsar D.S."/>
        </authorList>
    </citation>
    <scope>NUCLEOTIDE SEQUENCE [LARGE SCALE GENOMIC DNA]</scope>
    <source>
        <strain evidence="3">J</strain>
    </source>
</reference>
<dbReference type="EMBL" id="CM004479">
    <property type="protein sequence ID" value="OCT70455.1"/>
    <property type="molecule type" value="Genomic_DNA"/>
</dbReference>
<name>A0A974CDB1_XENLA</name>
<gene>
    <name evidence="2" type="ORF">XELAEV_18037376mg</name>
</gene>
<evidence type="ECO:0000313" key="3">
    <source>
        <dbReference type="Proteomes" id="UP000694892"/>
    </source>
</evidence>
<keyword evidence="1" id="KW-1133">Transmembrane helix</keyword>
<organism evidence="2 3">
    <name type="scientific">Xenopus laevis</name>
    <name type="common">African clawed frog</name>
    <dbReference type="NCBI Taxonomy" id="8355"/>
    <lineage>
        <taxon>Eukaryota</taxon>
        <taxon>Metazoa</taxon>
        <taxon>Chordata</taxon>
        <taxon>Craniata</taxon>
        <taxon>Vertebrata</taxon>
        <taxon>Euteleostomi</taxon>
        <taxon>Amphibia</taxon>
        <taxon>Batrachia</taxon>
        <taxon>Anura</taxon>
        <taxon>Pipoidea</taxon>
        <taxon>Pipidae</taxon>
        <taxon>Xenopodinae</taxon>
        <taxon>Xenopus</taxon>
        <taxon>Xenopus</taxon>
    </lineage>
</organism>
<dbReference type="AlphaFoldDB" id="A0A974CDB1"/>
<proteinExistence type="predicted"/>
<dbReference type="Proteomes" id="UP000694892">
    <property type="component" value="Chromosome 7S"/>
</dbReference>
<protein>
    <submittedName>
        <fullName evidence="2">Uncharacterized protein</fullName>
    </submittedName>
</protein>
<feature type="transmembrane region" description="Helical" evidence="1">
    <location>
        <begin position="55"/>
        <end position="76"/>
    </location>
</feature>
<feature type="transmembrane region" description="Helical" evidence="1">
    <location>
        <begin position="12"/>
        <end position="35"/>
    </location>
</feature>